<organism evidence="1 2">
    <name type="scientific">Thalassomonas actiniarum</name>
    <dbReference type="NCBI Taxonomy" id="485447"/>
    <lineage>
        <taxon>Bacteria</taxon>
        <taxon>Pseudomonadati</taxon>
        <taxon>Pseudomonadota</taxon>
        <taxon>Gammaproteobacteria</taxon>
        <taxon>Alteromonadales</taxon>
        <taxon>Colwelliaceae</taxon>
        <taxon>Thalassomonas</taxon>
    </lineage>
</organism>
<dbReference type="KEGG" id="tact:SG35_024350"/>
<evidence type="ECO:0000313" key="1">
    <source>
        <dbReference type="EMBL" id="WDD98364.1"/>
    </source>
</evidence>
<proteinExistence type="predicted"/>
<gene>
    <name evidence="1" type="ORF">SG35_024350</name>
</gene>
<reference evidence="1 2" key="1">
    <citation type="journal article" date="2015" name="Genome Announc.">
        <title>Draft Genome Sequences of Marine Isolates of Thalassomonas viridans and Thalassomonas actiniarum.</title>
        <authorList>
            <person name="Olonade I."/>
            <person name="van Zyl L.J."/>
            <person name="Trindade M."/>
        </authorList>
    </citation>
    <scope>NUCLEOTIDE SEQUENCE [LARGE SCALE GENOMIC DNA]</scope>
    <source>
        <strain evidence="1 2">A5K-106</strain>
    </source>
</reference>
<accession>A0AAF0C368</accession>
<protein>
    <submittedName>
        <fullName evidence="1">Uncharacterized protein</fullName>
    </submittedName>
</protein>
<reference evidence="1 2" key="2">
    <citation type="journal article" date="2022" name="Mar. Drugs">
        <title>Bioassay-Guided Fractionation Leads to the Detection of Cholic Acid Generated by the Rare Thalassomonas sp.</title>
        <authorList>
            <person name="Pheiffer F."/>
            <person name="Schneider Y.K."/>
            <person name="Hansen E.H."/>
            <person name="Andersen J.H."/>
            <person name="Isaksson J."/>
            <person name="Busche T."/>
            <person name="R C."/>
            <person name="Kalinowski J."/>
            <person name="Zyl L.V."/>
            <person name="Trindade M."/>
        </authorList>
    </citation>
    <scope>NUCLEOTIDE SEQUENCE [LARGE SCALE GENOMIC DNA]</scope>
    <source>
        <strain evidence="1 2">A5K-106</strain>
    </source>
</reference>
<keyword evidence="2" id="KW-1185">Reference proteome</keyword>
<dbReference type="Proteomes" id="UP000032568">
    <property type="component" value="Chromosome"/>
</dbReference>
<sequence>MVINRSALLQQLVLRLKAGLSAQSLEHTLVTLFLPSQALNQVPALPEVVLNMQGEQVLSPAVANSDDSYVAISEGVQNHVEHKRKLELEFTTRVGAVDGDALLLLADQLSTALESSLQALDPLEEQAETQARPWQSIQVVSSDFAFEVIDSSVVATIRQKANLYYYTEPDAEIPGHDIHEVYLGVQGENYQLVASIPEVVE</sequence>
<name>A0AAF0C368_9GAMM</name>
<dbReference type="RefSeq" id="WP_044836117.1">
    <property type="nucleotide sequence ID" value="NZ_CP059735.1"/>
</dbReference>
<evidence type="ECO:0000313" key="2">
    <source>
        <dbReference type="Proteomes" id="UP000032568"/>
    </source>
</evidence>
<dbReference type="EMBL" id="CP059735">
    <property type="protein sequence ID" value="WDD98364.1"/>
    <property type="molecule type" value="Genomic_DNA"/>
</dbReference>
<dbReference type="AlphaFoldDB" id="A0AAF0C368"/>